<dbReference type="STRING" id="1118202.SAMN05443429_106111"/>
<dbReference type="NCBIfam" id="TIGR02436">
    <property type="entry name" value="four helix bundle protein"/>
    <property type="match status" value="1"/>
</dbReference>
<dbReference type="InterPro" id="IPR036583">
    <property type="entry name" value="23S_rRNA_IVS_sf"/>
</dbReference>
<proteinExistence type="predicted"/>
<dbReference type="SUPFAM" id="SSF158446">
    <property type="entry name" value="IVS-encoded protein-like"/>
    <property type="match status" value="1"/>
</dbReference>
<evidence type="ECO:0000313" key="2">
    <source>
        <dbReference type="Proteomes" id="UP000184335"/>
    </source>
</evidence>
<dbReference type="RefSeq" id="WP_073179752.1">
    <property type="nucleotide sequence ID" value="NZ_FQYI01000006.1"/>
</dbReference>
<dbReference type="AlphaFoldDB" id="A0A1M6F5E7"/>
<organism evidence="1 2">
    <name type="scientific">Cruoricaptor ignavus</name>
    <dbReference type="NCBI Taxonomy" id="1118202"/>
    <lineage>
        <taxon>Bacteria</taxon>
        <taxon>Pseudomonadati</taxon>
        <taxon>Bacteroidota</taxon>
        <taxon>Flavobacteriia</taxon>
        <taxon>Flavobacteriales</taxon>
        <taxon>Weeksellaceae</taxon>
        <taxon>Cruoricaptor</taxon>
    </lineage>
</organism>
<dbReference type="Gene3D" id="1.20.1440.60">
    <property type="entry name" value="23S rRNA-intervening sequence"/>
    <property type="match status" value="1"/>
</dbReference>
<dbReference type="CDD" id="cd16377">
    <property type="entry name" value="23S_rRNA_IVP_like"/>
    <property type="match status" value="1"/>
</dbReference>
<gene>
    <name evidence="1" type="ORF">SAMN05443429_106111</name>
</gene>
<dbReference type="Pfam" id="PF05635">
    <property type="entry name" value="23S_rRNA_IVP"/>
    <property type="match status" value="1"/>
</dbReference>
<protein>
    <submittedName>
        <fullName evidence="1">Four helix bundle protein</fullName>
    </submittedName>
</protein>
<sequence length="121" mass="13930">MYTDFTQMPVWQKAMEIGVRVFFLSNELPKKEDYALTAQIRRSGESISANIAEGFGRSSTKDKAQFYRIARGSAFETKSHLIYGNLVGYFNKEDIDEIIRNIHELLRQINSILKYLKSSAI</sequence>
<dbReference type="OrthoDB" id="9811959at2"/>
<evidence type="ECO:0000313" key="1">
    <source>
        <dbReference type="EMBL" id="SHI92954.1"/>
    </source>
</evidence>
<dbReference type="InterPro" id="IPR012657">
    <property type="entry name" value="23S_rRNA-intervening_sequence"/>
</dbReference>
<dbReference type="EMBL" id="FQYI01000006">
    <property type="protein sequence ID" value="SHI92954.1"/>
    <property type="molecule type" value="Genomic_DNA"/>
</dbReference>
<dbReference type="PANTHER" id="PTHR38471:SF2">
    <property type="entry name" value="FOUR HELIX BUNDLE PROTEIN"/>
    <property type="match status" value="1"/>
</dbReference>
<name>A0A1M6F5E7_9FLAO</name>
<reference evidence="1 2" key="1">
    <citation type="submission" date="2016-11" db="EMBL/GenBank/DDBJ databases">
        <authorList>
            <person name="Jaros S."/>
            <person name="Januszkiewicz K."/>
            <person name="Wedrychowicz H."/>
        </authorList>
    </citation>
    <scope>NUCLEOTIDE SEQUENCE [LARGE SCALE GENOMIC DNA]</scope>
    <source>
        <strain evidence="1 2">DSM 25479</strain>
    </source>
</reference>
<dbReference type="PANTHER" id="PTHR38471">
    <property type="entry name" value="FOUR HELIX BUNDLE PROTEIN"/>
    <property type="match status" value="1"/>
</dbReference>
<accession>A0A1M6F5E7</accession>
<dbReference type="Proteomes" id="UP000184335">
    <property type="component" value="Unassembled WGS sequence"/>
</dbReference>
<keyword evidence="2" id="KW-1185">Reference proteome</keyword>